<feature type="region of interest" description="Disordered" evidence="9">
    <location>
        <begin position="391"/>
        <end position="470"/>
    </location>
</feature>
<feature type="compositionally biased region" description="Polar residues" evidence="9">
    <location>
        <begin position="154"/>
        <end position="164"/>
    </location>
</feature>
<evidence type="ECO:0000259" key="11">
    <source>
        <dbReference type="Pfam" id="PF07885"/>
    </source>
</evidence>
<evidence type="ECO:0000256" key="5">
    <source>
        <dbReference type="ARBA" id="ARBA00023065"/>
    </source>
</evidence>
<dbReference type="InterPro" id="IPR003280">
    <property type="entry name" value="2pore_dom_K_chnl"/>
</dbReference>
<dbReference type="GO" id="GO:0015271">
    <property type="term" value="F:outward rectifier potassium channel activity"/>
    <property type="evidence" value="ECO:0007669"/>
    <property type="project" value="TreeGrafter"/>
</dbReference>
<dbReference type="PANTHER" id="PTHR11003">
    <property type="entry name" value="POTASSIUM CHANNEL, SUBFAMILY K"/>
    <property type="match status" value="1"/>
</dbReference>
<sequence>MSASTKIDRESSTRQRLDMDMEQAAEARHQQRHRRRLGRSQREPTPVTDFQMQGDLSPARGDPLYPDPSPQMVRMQIRPPGTLSAHESKILRKRDKSFATTASRSHSQPREAERLSSPDAHQLIKHRSLSSPRHKEESSESEMTTGSSSQQQQKMPTVSLGQTHDTLTRLEQNLQRFEDERRRFDAEKRLFEREKREHKMRHRQQLDNEERKRLLQSYRKLSDRIQLPQDEEERRRLIHSLRLQRHEAPKVRGRNRSSGYEESSTQFSSSDAEPAEEVHPRARPLKSMPGYVAAPIRGAPPPPPSAPLKPPERVSVSRNNSLSPVRPQRRSKTPEQREEILRKHEYVAVGETRSEVIKPRETEAEQQSDLMRKYMEAAERAAKAEAALAAQSLSAEGVRRSHSLRLVEKEEKSPKTEAKRSSSLERPLKAKRSDSLERGEKVLKVESTTQSLEDPEPHPEPEAELTVSLQQEDEIPKALEVKPTLMERLKNWFGRKKKLPTEDVTDLATQPLPEKIASRAFLYHFRLESGHEWRRLKLDYPQRVEEMRRLRNHCVSHCICLAMLLGFGGLLFRYTEGASENIYKCEVRKVKRDFIDNLWDVSHNMREDDWKSLARQKLRKFEDELNTLAELGLRRYPGQKSWNFINCFIFCWTVVTTIGYGHITPKTNLGRSLTVIYAIIGIPMFLIVLADLGKLFTRSVKFLWAYVRRVYYTRSCRRIRKQQQIRDAMTGFNTVYDMAIRRPSMFFGKSDENEEESQDAEAGRSLGTSHPETPTSPYPETFEVDDEFNLPVSVASLLLISYILLGTAGYVMVESEWQPLDAFYYVFISMSTIGFGDLVPSNPIYLMVSMIYLIFGLALTSMFINVVQIKLSDHFKRASAKVGATIGMNMASEFGDEGGSQVKTPSELASVHGSRLDRIEEDGHEANGHSPVPPLPSILRTPRPLSPAFNGAEANGNRDADVSPPPLLPRRQVSVEPQPPAEGENKKKKKHRFF</sequence>
<feature type="region of interest" description="Disordered" evidence="9">
    <location>
        <begin position="1"/>
        <end position="164"/>
    </location>
</feature>
<dbReference type="GO" id="GO:0005886">
    <property type="term" value="C:plasma membrane"/>
    <property type="evidence" value="ECO:0007669"/>
    <property type="project" value="TreeGrafter"/>
</dbReference>
<feature type="transmembrane region" description="Helical" evidence="10">
    <location>
        <begin position="675"/>
        <end position="696"/>
    </location>
</feature>
<evidence type="ECO:0000313" key="12">
    <source>
        <dbReference type="Proteomes" id="UP001652661"/>
    </source>
</evidence>
<dbReference type="RefSeq" id="XP_017027807.1">
    <property type="nucleotide sequence ID" value="XM_017172318.2"/>
</dbReference>
<keyword evidence="7 8" id="KW-0407">Ion channel</keyword>
<feature type="region of interest" description="Disordered" evidence="9">
    <location>
        <begin position="244"/>
        <end position="340"/>
    </location>
</feature>
<dbReference type="Proteomes" id="UP001652661">
    <property type="component" value="Chromosome 2R"/>
</dbReference>
<evidence type="ECO:0000256" key="10">
    <source>
        <dbReference type="SAM" id="Phobius"/>
    </source>
</evidence>
<feature type="compositionally biased region" description="Basic residues" evidence="9">
    <location>
        <begin position="30"/>
        <end position="39"/>
    </location>
</feature>
<dbReference type="GO" id="GO:0030322">
    <property type="term" value="P:stabilization of membrane potential"/>
    <property type="evidence" value="ECO:0007669"/>
    <property type="project" value="TreeGrafter"/>
</dbReference>
<dbReference type="Gene3D" id="1.10.287.70">
    <property type="match status" value="1"/>
</dbReference>
<evidence type="ECO:0000256" key="2">
    <source>
        <dbReference type="ARBA" id="ARBA00022448"/>
    </source>
</evidence>
<evidence type="ECO:0000256" key="4">
    <source>
        <dbReference type="ARBA" id="ARBA00022989"/>
    </source>
</evidence>
<feature type="compositionally biased region" description="Polar residues" evidence="9">
    <location>
        <begin position="256"/>
        <end position="271"/>
    </location>
</feature>
<comment type="similarity">
    <text evidence="8">Belongs to the two pore domain potassium channel (TC 1.A.1.8) family.</text>
</comment>
<feature type="compositionally biased region" description="Basic and acidic residues" evidence="9">
    <location>
        <begin position="1"/>
        <end position="29"/>
    </location>
</feature>
<evidence type="ECO:0000256" key="7">
    <source>
        <dbReference type="ARBA" id="ARBA00023303"/>
    </source>
</evidence>
<name>A0A6P4IFT9_DROKI</name>
<dbReference type="PRINTS" id="PR01333">
    <property type="entry name" value="2POREKCHANEL"/>
</dbReference>
<keyword evidence="3 8" id="KW-0812">Transmembrane</keyword>
<evidence type="ECO:0000256" key="1">
    <source>
        <dbReference type="ARBA" id="ARBA00004141"/>
    </source>
</evidence>
<evidence type="ECO:0000256" key="8">
    <source>
        <dbReference type="RuleBase" id="RU003857"/>
    </source>
</evidence>
<proteinExistence type="inferred from homology"/>
<keyword evidence="12" id="KW-1185">Reference proteome</keyword>
<feature type="domain" description="Potassium channel" evidence="11">
    <location>
        <begin position="640"/>
        <end position="697"/>
    </location>
</feature>
<feature type="compositionally biased region" description="Low complexity" evidence="9">
    <location>
        <begin position="141"/>
        <end position="153"/>
    </location>
</feature>
<dbReference type="GeneID" id="108078437"/>
<dbReference type="OrthoDB" id="297496at2759"/>
<accession>A0A6P4IFT9</accession>
<reference evidence="13" key="2">
    <citation type="submission" date="2025-08" db="UniProtKB">
        <authorList>
            <consortium name="RefSeq"/>
        </authorList>
    </citation>
    <scope>IDENTIFICATION</scope>
    <source>
        <strain evidence="13">14028-0561.14</strain>
        <tissue evidence="13">Whole fly</tissue>
    </source>
</reference>
<protein>
    <submittedName>
        <fullName evidence="13">Uncharacterized protein isoform X1</fullName>
    </submittedName>
</protein>
<reference evidence="12" key="1">
    <citation type="submission" date="2025-05" db="UniProtKB">
        <authorList>
            <consortium name="RefSeq"/>
        </authorList>
    </citation>
    <scope>NUCLEOTIDE SEQUENCE [LARGE SCALE GENOMIC DNA]</scope>
    <source>
        <strain evidence="12">14028-0561.14</strain>
    </source>
</reference>
<comment type="subcellular location">
    <subcellularLocation>
        <location evidence="1">Membrane</location>
        <topology evidence="1">Multi-pass membrane protein</topology>
    </subcellularLocation>
</comment>
<feature type="transmembrane region" description="Helical" evidence="10">
    <location>
        <begin position="788"/>
        <end position="810"/>
    </location>
</feature>
<feature type="compositionally biased region" description="Pro residues" evidence="9">
    <location>
        <begin position="298"/>
        <end position="309"/>
    </location>
</feature>
<keyword evidence="2 8" id="KW-0813">Transport</keyword>
<evidence type="ECO:0000256" key="9">
    <source>
        <dbReference type="SAM" id="MobiDB-lite"/>
    </source>
</evidence>
<feature type="transmembrane region" description="Helical" evidence="10">
    <location>
        <begin position="845"/>
        <end position="867"/>
    </location>
</feature>
<evidence type="ECO:0000256" key="6">
    <source>
        <dbReference type="ARBA" id="ARBA00023136"/>
    </source>
</evidence>
<evidence type="ECO:0000313" key="13">
    <source>
        <dbReference type="RefSeq" id="XP_017027807.1"/>
    </source>
</evidence>
<dbReference type="InterPro" id="IPR013099">
    <property type="entry name" value="K_chnl_dom"/>
</dbReference>
<keyword evidence="4 10" id="KW-1133">Transmembrane helix</keyword>
<dbReference type="SUPFAM" id="SSF81324">
    <property type="entry name" value="Voltage-gated potassium channels"/>
    <property type="match status" value="2"/>
</dbReference>
<organism evidence="12 13">
    <name type="scientific">Drosophila kikkawai</name>
    <name type="common">Fruit fly</name>
    <dbReference type="NCBI Taxonomy" id="30033"/>
    <lineage>
        <taxon>Eukaryota</taxon>
        <taxon>Metazoa</taxon>
        <taxon>Ecdysozoa</taxon>
        <taxon>Arthropoda</taxon>
        <taxon>Hexapoda</taxon>
        <taxon>Insecta</taxon>
        <taxon>Pterygota</taxon>
        <taxon>Neoptera</taxon>
        <taxon>Endopterygota</taxon>
        <taxon>Diptera</taxon>
        <taxon>Brachycera</taxon>
        <taxon>Muscomorpha</taxon>
        <taxon>Ephydroidea</taxon>
        <taxon>Drosophilidae</taxon>
        <taxon>Drosophila</taxon>
        <taxon>Sophophora</taxon>
    </lineage>
</organism>
<feature type="compositionally biased region" description="Polar residues" evidence="9">
    <location>
        <begin position="766"/>
        <end position="775"/>
    </location>
</feature>
<keyword evidence="6 10" id="KW-0472">Membrane</keyword>
<dbReference type="PANTHER" id="PTHR11003:SF335">
    <property type="entry name" value="POTASSIUM CHANNEL DOMAIN-CONTAINING PROTEIN"/>
    <property type="match status" value="1"/>
</dbReference>
<feature type="transmembrane region" description="Helical" evidence="10">
    <location>
        <begin position="554"/>
        <end position="574"/>
    </location>
</feature>
<gene>
    <name evidence="13" type="primary">LOC108078437</name>
</gene>
<dbReference type="GO" id="GO:0022841">
    <property type="term" value="F:potassium ion leak channel activity"/>
    <property type="evidence" value="ECO:0007669"/>
    <property type="project" value="TreeGrafter"/>
</dbReference>
<feature type="transmembrane region" description="Helical" evidence="10">
    <location>
        <begin position="642"/>
        <end position="663"/>
    </location>
</feature>
<dbReference type="AlphaFoldDB" id="A0A6P4IFT9"/>
<feature type="domain" description="Potassium channel" evidence="11">
    <location>
        <begin position="798"/>
        <end position="871"/>
    </location>
</feature>
<feature type="compositionally biased region" description="Basic and acidic residues" evidence="9">
    <location>
        <begin position="405"/>
        <end position="444"/>
    </location>
</feature>
<evidence type="ECO:0000256" key="3">
    <source>
        <dbReference type="ARBA" id="ARBA00022692"/>
    </source>
</evidence>
<keyword evidence="5 8" id="KW-0406">Ion transport</keyword>
<feature type="region of interest" description="Disordered" evidence="9">
    <location>
        <begin position="922"/>
        <end position="994"/>
    </location>
</feature>
<feature type="region of interest" description="Disordered" evidence="9">
    <location>
        <begin position="751"/>
        <end position="778"/>
    </location>
</feature>
<dbReference type="Pfam" id="PF07885">
    <property type="entry name" value="Ion_trans_2"/>
    <property type="match status" value="2"/>
</dbReference>